<comment type="caution">
    <text evidence="1">The sequence shown here is derived from an EMBL/GenBank/DDBJ whole genome shotgun (WGS) entry which is preliminary data.</text>
</comment>
<protein>
    <recommendedName>
        <fullName evidence="3">DUF2892 domain-containing protein</fullName>
    </recommendedName>
</protein>
<proteinExistence type="predicted"/>
<reference evidence="1 2" key="1">
    <citation type="submission" date="2024-09" db="EMBL/GenBank/DDBJ databases">
        <authorList>
            <person name="Sun Q."/>
            <person name="Mori K."/>
        </authorList>
    </citation>
    <scope>NUCLEOTIDE SEQUENCE [LARGE SCALE GENOMIC DNA]</scope>
    <source>
        <strain evidence="1 2">TBRC 5777</strain>
    </source>
</reference>
<dbReference type="RefSeq" id="WP_377043091.1">
    <property type="nucleotide sequence ID" value="NZ_JBHLUN010000002.1"/>
</dbReference>
<name>A0ABV6JNV1_9PROT</name>
<dbReference type="EMBL" id="JBHLUN010000002">
    <property type="protein sequence ID" value="MFC0407396.1"/>
    <property type="molecule type" value="Genomic_DNA"/>
</dbReference>
<accession>A0ABV6JNV1</accession>
<organism evidence="1 2">
    <name type="scientific">Roseomonas elaeocarpi</name>
    <dbReference type="NCBI Taxonomy" id="907779"/>
    <lineage>
        <taxon>Bacteria</taxon>
        <taxon>Pseudomonadati</taxon>
        <taxon>Pseudomonadota</taxon>
        <taxon>Alphaproteobacteria</taxon>
        <taxon>Acetobacterales</taxon>
        <taxon>Roseomonadaceae</taxon>
        <taxon>Roseomonas</taxon>
    </lineage>
</organism>
<evidence type="ECO:0000313" key="2">
    <source>
        <dbReference type="Proteomes" id="UP001589865"/>
    </source>
</evidence>
<evidence type="ECO:0008006" key="3">
    <source>
        <dbReference type="Google" id="ProtNLM"/>
    </source>
</evidence>
<evidence type="ECO:0000313" key="1">
    <source>
        <dbReference type="EMBL" id="MFC0407396.1"/>
    </source>
</evidence>
<gene>
    <name evidence="1" type="ORF">ACFFGY_03995</name>
</gene>
<keyword evidence="2" id="KW-1185">Reference proteome</keyword>
<dbReference type="Proteomes" id="UP001589865">
    <property type="component" value="Unassembled WGS sequence"/>
</dbReference>
<sequence length="82" mass="8553">MDQALQTTSYAHHQPPAVSAGTLSMGQRALYVTGGLFLAAAAAKPRPNHFLSLLALGAGVYLAWRGAQGNCPVKAMIDNNMA</sequence>